<gene>
    <name evidence="1" type="ORF">PACLA_8A011181</name>
</gene>
<comment type="caution">
    <text evidence="1">The sequence shown here is derived from an EMBL/GenBank/DDBJ whole genome shotgun (WGS) entry which is preliminary data.</text>
</comment>
<dbReference type="AlphaFoldDB" id="A0A7D9HEW8"/>
<organism evidence="1 2">
    <name type="scientific">Paramuricea clavata</name>
    <name type="common">Red gorgonian</name>
    <name type="synonym">Violescent sea-whip</name>
    <dbReference type="NCBI Taxonomy" id="317549"/>
    <lineage>
        <taxon>Eukaryota</taxon>
        <taxon>Metazoa</taxon>
        <taxon>Cnidaria</taxon>
        <taxon>Anthozoa</taxon>
        <taxon>Octocorallia</taxon>
        <taxon>Malacalcyonacea</taxon>
        <taxon>Plexauridae</taxon>
        <taxon>Paramuricea</taxon>
    </lineage>
</organism>
<dbReference type="EMBL" id="CACRXK020000344">
    <property type="protein sequence ID" value="CAB3981006.1"/>
    <property type="molecule type" value="Genomic_DNA"/>
</dbReference>
<proteinExistence type="predicted"/>
<evidence type="ECO:0000313" key="1">
    <source>
        <dbReference type="EMBL" id="CAB3981006.1"/>
    </source>
</evidence>
<dbReference type="Proteomes" id="UP001152795">
    <property type="component" value="Unassembled WGS sequence"/>
</dbReference>
<sequence>MKDNEVNYLFNAFKNHAADDSVNTHSDEPCQSLNAKYDIAIAELDLEVTIVIALLHKEQEKVVSHSVHIGEIEKQIQNLIAENNKQTAQTIHEKVSINMQIKTMINNVDKSNQNEGVTLNSQKSCVESNMSVVDLSHLVNRENLNNYFNISNTEGNTLLNNLSYEDNECIAINNSTTIDITQAQ</sequence>
<keyword evidence="2" id="KW-1185">Reference proteome</keyword>
<name>A0A7D9HEW8_PARCT</name>
<evidence type="ECO:0000313" key="2">
    <source>
        <dbReference type="Proteomes" id="UP001152795"/>
    </source>
</evidence>
<reference evidence="1" key="1">
    <citation type="submission" date="2020-04" db="EMBL/GenBank/DDBJ databases">
        <authorList>
            <person name="Alioto T."/>
            <person name="Alioto T."/>
            <person name="Gomez Garrido J."/>
        </authorList>
    </citation>
    <scope>NUCLEOTIDE SEQUENCE</scope>
    <source>
        <strain evidence="1">A484AB</strain>
    </source>
</reference>
<protein>
    <submittedName>
        <fullName evidence="1">Uncharacterized protein</fullName>
    </submittedName>
</protein>
<accession>A0A7D9HEW8</accession>